<evidence type="ECO:0000313" key="3">
    <source>
        <dbReference type="Proteomes" id="UP001140502"/>
    </source>
</evidence>
<dbReference type="OrthoDB" id="5142879at2759"/>
<organism evidence="2 3">
    <name type="scientific">Fusarium piperis</name>
    <dbReference type="NCBI Taxonomy" id="1435070"/>
    <lineage>
        <taxon>Eukaryota</taxon>
        <taxon>Fungi</taxon>
        <taxon>Dikarya</taxon>
        <taxon>Ascomycota</taxon>
        <taxon>Pezizomycotina</taxon>
        <taxon>Sordariomycetes</taxon>
        <taxon>Hypocreomycetidae</taxon>
        <taxon>Hypocreales</taxon>
        <taxon>Nectriaceae</taxon>
        <taxon>Fusarium</taxon>
        <taxon>Fusarium solani species complex</taxon>
    </lineage>
</organism>
<evidence type="ECO:0000313" key="2">
    <source>
        <dbReference type="EMBL" id="KAJ4308689.1"/>
    </source>
</evidence>
<reference evidence="2" key="1">
    <citation type="submission" date="2022-10" db="EMBL/GenBank/DDBJ databases">
        <title>Tapping the CABI collections for fungal endophytes: first genome assemblies for Collariella, Neodidymelliopsis, Ascochyta clinopodiicola, Didymella pomorum, Didymosphaeria variabile, Neocosmospora piperis and Neocucurbitaria cava.</title>
        <authorList>
            <person name="Hill R."/>
        </authorList>
    </citation>
    <scope>NUCLEOTIDE SEQUENCE</scope>
    <source>
        <strain evidence="2">IMI 366586</strain>
    </source>
</reference>
<feature type="region of interest" description="Disordered" evidence="1">
    <location>
        <begin position="1"/>
        <end position="29"/>
    </location>
</feature>
<feature type="region of interest" description="Disordered" evidence="1">
    <location>
        <begin position="96"/>
        <end position="153"/>
    </location>
</feature>
<sequence length="256" mass="27512">MARRGSSISLEEGPVPAERDKGIFDSKRPPLLLFRPHELQTPTTIREASPEDGCPLLPSEPSLPSSPTVTAPMDVFLGYEDSHEKMRVGGVAPMRAAAQVKQLSSKPAVSSLGTSSWQHASDDEDVGPSSSDEARLRNHGKAPRTPVLQPTVGRAMTDSSYIMVDMISDMIPYDPLGAEGGPTRTAGSNTSGLSPYEVLQQLGTSNGVDSGIQRQFRYDDSLLTHGDDSKTDSHADVAGGREKSGENKELESRRRL</sequence>
<keyword evidence="3" id="KW-1185">Reference proteome</keyword>
<proteinExistence type="predicted"/>
<dbReference type="AlphaFoldDB" id="A0A9W8TA76"/>
<feature type="region of interest" description="Disordered" evidence="1">
    <location>
        <begin position="44"/>
        <end position="69"/>
    </location>
</feature>
<comment type="caution">
    <text evidence="2">The sequence shown here is derived from an EMBL/GenBank/DDBJ whole genome shotgun (WGS) entry which is preliminary data.</text>
</comment>
<accession>A0A9W8TA76</accession>
<feature type="region of interest" description="Disordered" evidence="1">
    <location>
        <begin position="175"/>
        <end position="256"/>
    </location>
</feature>
<feature type="compositionally biased region" description="Basic and acidic residues" evidence="1">
    <location>
        <begin position="216"/>
        <end position="256"/>
    </location>
</feature>
<feature type="compositionally biased region" description="Polar residues" evidence="1">
    <location>
        <begin position="101"/>
        <end position="119"/>
    </location>
</feature>
<feature type="compositionally biased region" description="Low complexity" evidence="1">
    <location>
        <begin position="55"/>
        <end position="67"/>
    </location>
</feature>
<gene>
    <name evidence="2" type="ORF">N0V84_011955</name>
</gene>
<feature type="compositionally biased region" description="Basic and acidic residues" evidence="1">
    <location>
        <begin position="17"/>
        <end position="28"/>
    </location>
</feature>
<dbReference type="EMBL" id="JAPEUR010000502">
    <property type="protein sequence ID" value="KAJ4308689.1"/>
    <property type="molecule type" value="Genomic_DNA"/>
</dbReference>
<name>A0A9W8TA76_9HYPO</name>
<dbReference type="Proteomes" id="UP001140502">
    <property type="component" value="Unassembled WGS sequence"/>
</dbReference>
<evidence type="ECO:0000256" key="1">
    <source>
        <dbReference type="SAM" id="MobiDB-lite"/>
    </source>
</evidence>
<protein>
    <submittedName>
        <fullName evidence="2">Uncharacterized protein</fullName>
    </submittedName>
</protein>